<proteinExistence type="inferred from homology"/>
<dbReference type="GO" id="GO:0004674">
    <property type="term" value="F:protein serine/threonine kinase activity"/>
    <property type="evidence" value="ECO:0007669"/>
    <property type="project" value="UniProtKB-KW"/>
</dbReference>
<keyword evidence="21 27" id="KW-0472">Membrane</keyword>
<evidence type="ECO:0000256" key="15">
    <source>
        <dbReference type="ARBA" id="ARBA00022737"/>
    </source>
</evidence>
<dbReference type="Gene3D" id="1.10.510.10">
    <property type="entry name" value="Transferase(Phosphotransferase) domain 1"/>
    <property type="match status" value="1"/>
</dbReference>
<dbReference type="InterPro" id="IPR032675">
    <property type="entry name" value="LRR_dom_sf"/>
</dbReference>
<dbReference type="AlphaFoldDB" id="A0A6A2X1M7"/>
<evidence type="ECO:0000256" key="20">
    <source>
        <dbReference type="ARBA" id="ARBA00022989"/>
    </source>
</evidence>
<dbReference type="Gene3D" id="3.80.10.10">
    <property type="entry name" value="Ribonuclease Inhibitor"/>
    <property type="match status" value="1"/>
</dbReference>
<evidence type="ECO:0000256" key="5">
    <source>
        <dbReference type="ARBA" id="ARBA00009592"/>
    </source>
</evidence>
<feature type="domain" description="Protein kinase" evidence="28">
    <location>
        <begin position="415"/>
        <end position="723"/>
    </location>
</feature>
<keyword evidence="29" id="KW-0378">Hydrolase</keyword>
<comment type="catalytic activity">
    <reaction evidence="24">
        <text>L-threonyl-[protein] + ATP = O-phospho-L-threonyl-[protein] + ADP + H(+)</text>
        <dbReference type="Rhea" id="RHEA:46608"/>
        <dbReference type="Rhea" id="RHEA-COMP:11060"/>
        <dbReference type="Rhea" id="RHEA-COMP:11605"/>
        <dbReference type="ChEBI" id="CHEBI:15378"/>
        <dbReference type="ChEBI" id="CHEBI:30013"/>
        <dbReference type="ChEBI" id="CHEBI:30616"/>
        <dbReference type="ChEBI" id="CHEBI:61977"/>
        <dbReference type="ChEBI" id="CHEBI:456216"/>
        <dbReference type="EC" id="2.7.11.1"/>
    </reaction>
</comment>
<comment type="subcellular location">
    <subcellularLocation>
        <location evidence="1">Cell membrane</location>
        <topology evidence="1">Single-pass type I membrane protein</topology>
    </subcellularLocation>
    <subcellularLocation>
        <location evidence="2">Endoplasmic reticulum membrane</location>
        <topology evidence="2">Multi-pass membrane protein</topology>
    </subcellularLocation>
</comment>
<evidence type="ECO:0000313" key="29">
    <source>
        <dbReference type="EMBL" id="KAE8662260.1"/>
    </source>
</evidence>
<comment type="caution">
    <text evidence="29">The sequence shown here is derived from an EMBL/GenBank/DDBJ whole genome shotgun (WGS) entry which is preliminary data.</text>
</comment>
<evidence type="ECO:0000256" key="23">
    <source>
        <dbReference type="ARBA" id="ARBA00023180"/>
    </source>
</evidence>
<dbReference type="SUPFAM" id="SSF56112">
    <property type="entry name" value="Protein kinase-like (PK-like)"/>
    <property type="match status" value="1"/>
</dbReference>
<keyword evidence="9" id="KW-0597">Phosphoprotein</keyword>
<keyword evidence="20 27" id="KW-1133">Transmembrane helix</keyword>
<accession>A0A6A2X1M7</accession>
<comment type="catalytic activity">
    <reaction evidence="25">
        <text>L-seryl-[protein] + ATP = O-phospho-L-seryl-[protein] + ADP + H(+)</text>
        <dbReference type="Rhea" id="RHEA:17989"/>
        <dbReference type="Rhea" id="RHEA-COMP:9863"/>
        <dbReference type="Rhea" id="RHEA-COMP:11604"/>
        <dbReference type="ChEBI" id="CHEBI:15378"/>
        <dbReference type="ChEBI" id="CHEBI:29999"/>
        <dbReference type="ChEBI" id="CHEBI:30616"/>
        <dbReference type="ChEBI" id="CHEBI:83421"/>
        <dbReference type="ChEBI" id="CHEBI:456216"/>
        <dbReference type="EC" id="2.7.11.1"/>
    </reaction>
</comment>
<feature type="binding site" evidence="26">
    <location>
        <position position="444"/>
    </location>
    <ligand>
        <name>ATP</name>
        <dbReference type="ChEBI" id="CHEBI:30616"/>
    </ligand>
</feature>
<dbReference type="InterPro" id="IPR017441">
    <property type="entry name" value="Protein_kinase_ATP_BS"/>
</dbReference>
<evidence type="ECO:0000256" key="14">
    <source>
        <dbReference type="ARBA" id="ARBA00022729"/>
    </source>
</evidence>
<organism evidence="29 30">
    <name type="scientific">Hibiscus syriacus</name>
    <name type="common">Rose of Sharon</name>
    <dbReference type="NCBI Taxonomy" id="106335"/>
    <lineage>
        <taxon>Eukaryota</taxon>
        <taxon>Viridiplantae</taxon>
        <taxon>Streptophyta</taxon>
        <taxon>Embryophyta</taxon>
        <taxon>Tracheophyta</taxon>
        <taxon>Spermatophyta</taxon>
        <taxon>Magnoliopsida</taxon>
        <taxon>eudicotyledons</taxon>
        <taxon>Gunneridae</taxon>
        <taxon>Pentapetalae</taxon>
        <taxon>rosids</taxon>
        <taxon>malvids</taxon>
        <taxon>Malvales</taxon>
        <taxon>Malvaceae</taxon>
        <taxon>Malvoideae</taxon>
        <taxon>Hibiscus</taxon>
    </lineage>
</organism>
<keyword evidence="12" id="KW-0808">Transferase</keyword>
<evidence type="ECO:0000256" key="26">
    <source>
        <dbReference type="PROSITE-ProRule" id="PRU10141"/>
    </source>
</evidence>
<evidence type="ECO:0000256" key="24">
    <source>
        <dbReference type="ARBA" id="ARBA00047899"/>
    </source>
</evidence>
<evidence type="ECO:0000256" key="18">
    <source>
        <dbReference type="ARBA" id="ARBA00022824"/>
    </source>
</evidence>
<feature type="transmembrane region" description="Helical" evidence="27">
    <location>
        <begin position="357"/>
        <end position="379"/>
    </location>
</feature>
<evidence type="ECO:0000256" key="22">
    <source>
        <dbReference type="ARBA" id="ARBA00023170"/>
    </source>
</evidence>
<dbReference type="EMBL" id="VEPZ02001715">
    <property type="protein sequence ID" value="KAE8662260.1"/>
    <property type="molecule type" value="Genomic_DNA"/>
</dbReference>
<dbReference type="EC" id="2.7.11.1" evidence="6"/>
<evidence type="ECO:0000256" key="16">
    <source>
        <dbReference type="ARBA" id="ARBA00022741"/>
    </source>
</evidence>
<keyword evidence="23" id="KW-0325">Glycoprotein</keyword>
<dbReference type="GO" id="GO:0005789">
    <property type="term" value="C:endoplasmic reticulum membrane"/>
    <property type="evidence" value="ECO:0007669"/>
    <property type="project" value="UniProtKB-SubCell"/>
</dbReference>
<evidence type="ECO:0000256" key="11">
    <source>
        <dbReference type="ARBA" id="ARBA00022676"/>
    </source>
</evidence>
<evidence type="ECO:0000256" key="21">
    <source>
        <dbReference type="ARBA" id="ARBA00023136"/>
    </source>
</evidence>
<dbReference type="PANTHER" id="PTHR27008:SF596">
    <property type="entry name" value="OS02G0215500 PROTEIN"/>
    <property type="match status" value="1"/>
</dbReference>
<feature type="transmembrane region" description="Helical" evidence="27">
    <location>
        <begin position="1006"/>
        <end position="1029"/>
    </location>
</feature>
<keyword evidence="13 27" id="KW-0812">Transmembrane</keyword>
<dbReference type="InterPro" id="IPR001611">
    <property type="entry name" value="Leu-rich_rpt"/>
</dbReference>
<keyword evidence="11" id="KW-0328">Glycosyltransferase</keyword>
<dbReference type="Pfam" id="PF00069">
    <property type="entry name" value="Pkinase"/>
    <property type="match status" value="1"/>
</dbReference>
<dbReference type="PROSITE" id="PS00107">
    <property type="entry name" value="PROTEIN_KINASE_ATP"/>
    <property type="match status" value="1"/>
</dbReference>
<dbReference type="GO" id="GO:0016758">
    <property type="term" value="F:hexosyltransferase activity"/>
    <property type="evidence" value="ECO:0007669"/>
    <property type="project" value="InterPro"/>
</dbReference>
<keyword evidence="14" id="KW-0732">Signal</keyword>
<keyword evidence="7" id="KW-1003">Cell membrane</keyword>
<evidence type="ECO:0000256" key="6">
    <source>
        <dbReference type="ARBA" id="ARBA00012513"/>
    </source>
</evidence>
<keyword evidence="8" id="KW-0723">Serine/threonine-protein kinase</keyword>
<evidence type="ECO:0000259" key="28">
    <source>
        <dbReference type="PROSITE" id="PS50011"/>
    </source>
</evidence>
<dbReference type="InterPro" id="IPR000719">
    <property type="entry name" value="Prot_kinase_dom"/>
</dbReference>
<keyword evidence="18" id="KW-0256">Endoplasmic reticulum</keyword>
<keyword evidence="15" id="KW-0677">Repeat</keyword>
<comment type="similarity">
    <text evidence="4">Belongs to the ALG6/ALG8 glucosyltransferase family.</text>
</comment>
<evidence type="ECO:0000256" key="7">
    <source>
        <dbReference type="ARBA" id="ARBA00022475"/>
    </source>
</evidence>
<evidence type="ECO:0000256" key="17">
    <source>
        <dbReference type="ARBA" id="ARBA00022777"/>
    </source>
</evidence>
<keyword evidence="17" id="KW-0418">Kinase</keyword>
<dbReference type="InterPro" id="IPR004856">
    <property type="entry name" value="Glyco_trans_ALG6/ALG8"/>
</dbReference>
<dbReference type="GO" id="GO:0005886">
    <property type="term" value="C:plasma membrane"/>
    <property type="evidence" value="ECO:0007669"/>
    <property type="project" value="UniProtKB-SubCell"/>
</dbReference>
<dbReference type="SUPFAM" id="SSF52047">
    <property type="entry name" value="RNI-like"/>
    <property type="match status" value="1"/>
</dbReference>
<dbReference type="FunFam" id="3.80.10.10:FF:000041">
    <property type="entry name" value="LRR receptor-like serine/threonine-protein kinase ERECTA"/>
    <property type="match status" value="1"/>
</dbReference>
<evidence type="ECO:0000256" key="13">
    <source>
        <dbReference type="ARBA" id="ARBA00022692"/>
    </source>
</evidence>
<dbReference type="GO" id="GO:0005524">
    <property type="term" value="F:ATP binding"/>
    <property type="evidence" value="ECO:0007669"/>
    <property type="project" value="UniProtKB-UniRule"/>
</dbReference>
<dbReference type="InterPro" id="IPR008271">
    <property type="entry name" value="Ser/Thr_kinase_AS"/>
</dbReference>
<comment type="pathway">
    <text evidence="3">Protein modification; protein glycosylation.</text>
</comment>
<dbReference type="SMART" id="SM00220">
    <property type="entry name" value="S_TKc"/>
    <property type="match status" value="1"/>
</dbReference>
<name>A0A6A2X1M7_HIBSY</name>
<evidence type="ECO:0000256" key="27">
    <source>
        <dbReference type="SAM" id="Phobius"/>
    </source>
</evidence>
<dbReference type="InterPro" id="IPR051809">
    <property type="entry name" value="Plant_receptor-like_S/T_kinase"/>
</dbReference>
<evidence type="ECO:0000256" key="12">
    <source>
        <dbReference type="ARBA" id="ARBA00022679"/>
    </source>
</evidence>
<dbReference type="FunFam" id="3.80.10.10:FF:000416">
    <property type="entry name" value="Probable leucine-rich repeat receptor-like protein kinase At5g63930"/>
    <property type="match status" value="1"/>
</dbReference>
<dbReference type="GO" id="GO:0004386">
    <property type="term" value="F:helicase activity"/>
    <property type="evidence" value="ECO:0007669"/>
    <property type="project" value="UniProtKB-KW"/>
</dbReference>
<keyword evidence="19 26" id="KW-0067">ATP-binding</keyword>
<comment type="similarity">
    <text evidence="5">Belongs to the RLP family.</text>
</comment>
<keyword evidence="30" id="KW-1185">Reference proteome</keyword>
<dbReference type="FunFam" id="1.10.510.10:FF:000358">
    <property type="entry name" value="Putative leucine-rich repeat receptor-like serine/threonine-protein kinase"/>
    <property type="match status" value="1"/>
</dbReference>
<evidence type="ECO:0000256" key="4">
    <source>
        <dbReference type="ARBA" id="ARBA00008715"/>
    </source>
</evidence>
<dbReference type="Pfam" id="PF00560">
    <property type="entry name" value="LRR_1"/>
    <property type="match status" value="4"/>
</dbReference>
<keyword evidence="22" id="KW-0675">Receptor</keyword>
<dbReference type="PROSITE" id="PS50011">
    <property type="entry name" value="PROTEIN_KINASE_DOM"/>
    <property type="match status" value="1"/>
</dbReference>
<dbReference type="PROSITE" id="PS00108">
    <property type="entry name" value="PROTEIN_KINASE_ST"/>
    <property type="match status" value="1"/>
</dbReference>
<evidence type="ECO:0000313" key="30">
    <source>
        <dbReference type="Proteomes" id="UP000436088"/>
    </source>
</evidence>
<evidence type="ECO:0000256" key="9">
    <source>
        <dbReference type="ARBA" id="ARBA00022553"/>
    </source>
</evidence>
<reference evidence="29" key="1">
    <citation type="submission" date="2019-09" db="EMBL/GenBank/DDBJ databases">
        <title>Draft genome information of white flower Hibiscus syriacus.</title>
        <authorList>
            <person name="Kim Y.-M."/>
        </authorList>
    </citation>
    <scope>NUCLEOTIDE SEQUENCE [LARGE SCALE GENOMIC DNA]</scope>
    <source>
        <strain evidence="29">YM2019G1</strain>
    </source>
</reference>
<gene>
    <name evidence="29" type="ORF">F3Y22_tig00113716pilonHSYRG00081</name>
</gene>
<feature type="transmembrane region" description="Helical" evidence="27">
    <location>
        <begin position="978"/>
        <end position="994"/>
    </location>
</feature>
<dbReference type="InterPro" id="IPR011009">
    <property type="entry name" value="Kinase-like_dom_sf"/>
</dbReference>
<dbReference type="Pfam" id="PF03155">
    <property type="entry name" value="Alg6_Alg8"/>
    <property type="match status" value="1"/>
</dbReference>
<evidence type="ECO:0000256" key="8">
    <source>
        <dbReference type="ARBA" id="ARBA00022527"/>
    </source>
</evidence>
<evidence type="ECO:0000256" key="1">
    <source>
        <dbReference type="ARBA" id="ARBA00004251"/>
    </source>
</evidence>
<dbReference type="Proteomes" id="UP000436088">
    <property type="component" value="Unassembled WGS sequence"/>
</dbReference>
<evidence type="ECO:0000256" key="19">
    <source>
        <dbReference type="ARBA" id="ARBA00022840"/>
    </source>
</evidence>
<keyword evidence="29" id="KW-0347">Helicase</keyword>
<keyword evidence="10" id="KW-0433">Leucine-rich repeat</keyword>
<sequence>MERSVESVRVEKSFPDWGLMRDSDTWGNKFSGPIPTSIVNSSGLIDLDMGSNSLSGPIPKNLGSLQNLQILNSGSNLLESSDDLSFITSLTNCTDLIWLGLTQINLSGVLPDSIGNVSASLNHLWIDSNDILGTIPKEIGNLVGLEFLALYENMLTGSIPDSIGKLSKLKYFGVNINRITGKIPHSLGNMTQLLALGISENFLEGSIPTSLGNCSYLEALDLSLNRLNGTIPKEVIGLCSYSRELNFASNSLTGTLPPEVGNCKNLNTLNVSSNKLHGELPSSLENCVMLESLYLQGNSFEGTIPSSFEGKVPTKGVFNNISAFSVLGNNELCGGIRLLRLPACPTKIAKKVKNSPLRVIIATGIVLFVVLFLISLFAIKRRVNLSKRKEGIDTPLEKKHPKLSYTELLHATDGFSSANLIGRGRYGSVYKGILSSADQTVAVKVLNLQQRGAEQTFKAECEALRKLRHRNLIKVITSCSSIDFQGNHFKALVLELMLNGSLETWLHPSSTELHNSPSLNLVQRLNIAIDVASALDYLHSQFDKPVVHCDLKPSNVLLDADLTAHISDFGLTRFLSETTEQSVSEQSSLMGIRGTMGYVPPEYGMGMEICTHGDVYSYGIVLMELFTGKSPTDNMFTGELSLRAYVKTAMPYRVGEIVDTRLNFEDEAALNQNDQSSRGVSSIVKCLGSVLSIGVSCSADSPSERINIKDVLIELNKARNILLGDQRRRVHAMAEQGYAITQSNAAWILDKYGKHSMCMGETGLCLLGMHFTTGDQGLPLELHLAKRYYDQALEMDPSAKLPVTIALVSLWLQKNYAGSFLVNPITSVHLIDSLPEVYPRVEARVDNGGRECFSIHSICMSASCSLPLMDEQGYEIAHSNAARINVLILCGGKLPNRGTIRDYEHASEVYIHTKSQSNNAQAMLNLGESTIAASHNTPPLVFRHSHRRKAATNPSLPQYGPGSPPPLAGHYALSSSQSMHLFAVAAPVYFVYLLRHYCRGGLVRGFARLSVLGAVVVAVFAAAYGPFVYHGQIIYLLIVLEVLMHGDGKGVPFQVPDTFPARGWMGYVPETYHGGRVRLTEFGDGQSLSGDVSKSITVLRTATAWRGVNERRLGFVKRKKERKGRRNGNVSGKAG</sequence>
<protein>
    <recommendedName>
        <fullName evidence="6">non-specific serine/threonine protein kinase</fullName>
        <ecNumber evidence="6">2.7.11.1</ecNumber>
    </recommendedName>
</protein>
<dbReference type="Gene3D" id="3.30.200.20">
    <property type="entry name" value="Phosphorylase Kinase, domain 1"/>
    <property type="match status" value="1"/>
</dbReference>
<evidence type="ECO:0000256" key="10">
    <source>
        <dbReference type="ARBA" id="ARBA00022614"/>
    </source>
</evidence>
<keyword evidence="16 26" id="KW-0547">Nucleotide-binding</keyword>
<evidence type="ECO:0000256" key="2">
    <source>
        <dbReference type="ARBA" id="ARBA00004477"/>
    </source>
</evidence>
<dbReference type="UniPathway" id="UPA00378"/>
<dbReference type="FunFam" id="3.30.200.20:FF:000432">
    <property type="entry name" value="LRR receptor-like serine/threonine-protein kinase EFR"/>
    <property type="match status" value="1"/>
</dbReference>
<dbReference type="PANTHER" id="PTHR27008">
    <property type="entry name" value="OS04G0122200 PROTEIN"/>
    <property type="match status" value="1"/>
</dbReference>
<evidence type="ECO:0000256" key="3">
    <source>
        <dbReference type="ARBA" id="ARBA00004922"/>
    </source>
</evidence>
<evidence type="ECO:0000256" key="25">
    <source>
        <dbReference type="ARBA" id="ARBA00048679"/>
    </source>
</evidence>